<evidence type="ECO:0000256" key="1">
    <source>
        <dbReference type="SAM" id="MobiDB-lite"/>
    </source>
</evidence>
<dbReference type="RefSeq" id="XP_060039011.1">
    <property type="nucleotide sequence ID" value="XM_060183028.1"/>
</dbReference>
<proteinExistence type="predicted"/>
<feature type="region of interest" description="Disordered" evidence="1">
    <location>
        <begin position="173"/>
        <end position="196"/>
    </location>
</feature>
<dbReference type="PANTHER" id="PTHR16238:SF7">
    <property type="entry name" value="GEM-ASSOCIATED PROTEIN 8"/>
    <property type="match status" value="1"/>
</dbReference>
<dbReference type="InterPro" id="IPR034754">
    <property type="entry name" value="GEMIN8"/>
</dbReference>
<reference evidence="3" key="1">
    <citation type="submission" date="2025-08" db="UniProtKB">
        <authorList>
            <consortium name="RefSeq"/>
        </authorList>
    </citation>
    <scope>IDENTIFICATION</scope>
</reference>
<feature type="region of interest" description="Disordered" evidence="1">
    <location>
        <begin position="84"/>
        <end position="133"/>
    </location>
</feature>
<sequence length="241" mass="28260">MFRELFQVVLLFCAPSDWQKQEMETEGEPAEAASKHWCFHPAYSRYWHHYHRAMAWMRRHQSAYRKAVQAYYTSLWYFQSQAPPQDPGATAGGPPKASQDPCCGYYQPPWAGPQDKQGRGQEESDSEGVECDVSNMEITDELRQFFKETERHRQERRRQQELDDERLKEYIYADHGLYDDTPRSSEPPSERPGERRQAEMKILYGASAAKIQAMEAAVQLSFNKYCDSKKPKYWPVIPLKF</sequence>
<dbReference type="Proteomes" id="UP001652624">
    <property type="component" value="Chromosome X"/>
</dbReference>
<gene>
    <name evidence="3" type="primary">GEMIN8</name>
</gene>
<evidence type="ECO:0000313" key="2">
    <source>
        <dbReference type="Proteomes" id="UP001652624"/>
    </source>
</evidence>
<dbReference type="Pfam" id="PF15348">
    <property type="entry name" value="GEMIN8"/>
    <property type="match status" value="1"/>
</dbReference>
<keyword evidence="2" id="KW-1185">Reference proteome</keyword>
<organism evidence="2 3">
    <name type="scientific">Erinaceus europaeus</name>
    <name type="common">Western European hedgehog</name>
    <dbReference type="NCBI Taxonomy" id="9365"/>
    <lineage>
        <taxon>Eukaryota</taxon>
        <taxon>Metazoa</taxon>
        <taxon>Chordata</taxon>
        <taxon>Craniata</taxon>
        <taxon>Vertebrata</taxon>
        <taxon>Euteleostomi</taxon>
        <taxon>Mammalia</taxon>
        <taxon>Eutheria</taxon>
        <taxon>Laurasiatheria</taxon>
        <taxon>Eulipotyphla</taxon>
        <taxon>Erinaceidae</taxon>
        <taxon>Erinaceinae</taxon>
        <taxon>Erinaceus</taxon>
    </lineage>
</organism>
<accession>A0ABM3WR20</accession>
<name>A0ABM3WR20_ERIEU</name>
<dbReference type="PANTHER" id="PTHR16238">
    <property type="entry name" value="GEM-ASSOCIATED PROTEIN 8"/>
    <property type="match status" value="1"/>
</dbReference>
<dbReference type="GeneID" id="103108529"/>
<protein>
    <submittedName>
        <fullName evidence="3">Gem-associated protein 8 isoform X1</fullName>
    </submittedName>
</protein>
<evidence type="ECO:0000313" key="3">
    <source>
        <dbReference type="RefSeq" id="XP_060039011.1"/>
    </source>
</evidence>